<dbReference type="EMBL" id="DS999644">
    <property type="protein sequence ID" value="EFE75055.2"/>
    <property type="molecule type" value="Genomic_DNA"/>
</dbReference>
<name>D6AHR3_STRFL</name>
<gene>
    <name evidence="1" type="ORF">SSGG_02421</name>
</gene>
<evidence type="ECO:0000313" key="1">
    <source>
        <dbReference type="EMBL" id="EFE75055.2"/>
    </source>
</evidence>
<proteinExistence type="predicted"/>
<dbReference type="Proteomes" id="UP000003986">
    <property type="component" value="Unassembled WGS sequence"/>
</dbReference>
<protein>
    <submittedName>
        <fullName evidence="1">Predicted protein</fullName>
    </submittedName>
</protein>
<sequence>MPIAATFGASLGRHVGVMQRETGVIEQSVWLASDHDAYGRT</sequence>
<organism evidence="1 2">
    <name type="scientific">Streptomyces filamentosus NRRL 15998</name>
    <dbReference type="NCBI Taxonomy" id="457431"/>
    <lineage>
        <taxon>Bacteria</taxon>
        <taxon>Bacillati</taxon>
        <taxon>Actinomycetota</taxon>
        <taxon>Actinomycetes</taxon>
        <taxon>Kitasatosporales</taxon>
        <taxon>Streptomycetaceae</taxon>
        <taxon>Streptomyces</taxon>
    </lineage>
</organism>
<reference evidence="2" key="2">
    <citation type="submission" date="2008-12" db="EMBL/GenBank/DDBJ databases">
        <title>Annotation of Streptomyces roseosporus strain NRRL 15998.</title>
        <authorList>
            <consortium name="The Broad Institute Genome Sequencing Platform"/>
            <consortium name="Broad Institute Microbial Sequencing Center"/>
            <person name="Fischbach M."/>
            <person name="Ward D."/>
            <person name="Young S."/>
            <person name="Kodira C.D."/>
            <person name="Zeng Q."/>
            <person name="Koehrsen M."/>
            <person name="Godfrey P."/>
            <person name="Alvarado L."/>
            <person name="Berlin A.M."/>
            <person name="Borenstein D."/>
            <person name="Chen Z."/>
            <person name="Engels R."/>
            <person name="Freedman E."/>
            <person name="Gellesch M."/>
            <person name="Goldberg J."/>
            <person name="Griggs A."/>
            <person name="Gujja S."/>
            <person name="Heiman D.I."/>
            <person name="Hepburn T.A."/>
            <person name="Howarth C."/>
            <person name="Jen D."/>
            <person name="Larson L."/>
            <person name="Lewis B."/>
            <person name="Mehta T."/>
            <person name="Park D."/>
            <person name="Pearson M."/>
            <person name="Roberts A."/>
            <person name="Saif S."/>
            <person name="Shea T.D."/>
            <person name="Shenoy N."/>
            <person name="Sisk P."/>
            <person name="Stolte C."/>
            <person name="Sykes S.N."/>
            <person name="Walk T."/>
            <person name="White J."/>
            <person name="Yandava C."/>
            <person name="Straight P."/>
            <person name="Clardy J."/>
            <person name="Hung D."/>
            <person name="Kolter R."/>
            <person name="Mekalanos J."/>
            <person name="Walker S."/>
            <person name="Walsh C.T."/>
            <person name="Wieland B.L.C."/>
            <person name="Ilzarbe M."/>
            <person name="Galagan J."/>
            <person name="Nusbaum C."/>
            <person name="Birren B."/>
        </authorList>
    </citation>
    <scope>NUCLEOTIDE SEQUENCE [LARGE SCALE GENOMIC DNA]</scope>
    <source>
        <strain evidence="2">NRRL 15998</strain>
    </source>
</reference>
<dbReference type="AlphaFoldDB" id="D6AHR3"/>
<accession>D6AHR3</accession>
<reference evidence="2" key="1">
    <citation type="submission" date="2008-10" db="EMBL/GenBank/DDBJ databases">
        <authorList>
            <person name="Molnar K."/>
        </authorList>
    </citation>
    <scope>NUCLEOTIDE SEQUENCE [LARGE SCALE GENOMIC DNA]</scope>
    <source>
        <strain evidence="2">NRRL 15998</strain>
    </source>
</reference>
<evidence type="ECO:0000313" key="2">
    <source>
        <dbReference type="Proteomes" id="UP000003986"/>
    </source>
</evidence>